<accession>A0A939DR57</accession>
<dbReference type="Gene3D" id="2.102.10.10">
    <property type="entry name" value="Rieske [2Fe-2S] iron-sulphur domain"/>
    <property type="match status" value="1"/>
</dbReference>
<dbReference type="SUPFAM" id="SSF50022">
    <property type="entry name" value="ISP domain"/>
    <property type="match status" value="1"/>
</dbReference>
<keyword evidence="5" id="KW-1185">Reference proteome</keyword>
<dbReference type="PANTHER" id="PTHR40562">
    <property type="match status" value="1"/>
</dbReference>
<keyword evidence="2" id="KW-0534">Nitrate assimilation</keyword>
<dbReference type="GO" id="GO:0008942">
    <property type="term" value="F:nitrite reductase [NAD(P)H] activity"/>
    <property type="evidence" value="ECO:0007669"/>
    <property type="project" value="InterPro"/>
</dbReference>
<proteinExistence type="predicted"/>
<dbReference type="CDD" id="cd03529">
    <property type="entry name" value="Rieske_NirD"/>
    <property type="match status" value="1"/>
</dbReference>
<evidence type="ECO:0000259" key="3">
    <source>
        <dbReference type="Pfam" id="PF13806"/>
    </source>
</evidence>
<name>A0A939DR57_9ALTE</name>
<evidence type="ECO:0000313" key="5">
    <source>
        <dbReference type="Proteomes" id="UP000664654"/>
    </source>
</evidence>
<protein>
    <submittedName>
        <fullName evidence="4">Nitrite reductase small subunit NirD</fullName>
    </submittedName>
</protein>
<dbReference type="RefSeq" id="WP_206575378.1">
    <property type="nucleotide sequence ID" value="NZ_JAFKCV010000015.1"/>
</dbReference>
<dbReference type="Pfam" id="PF13806">
    <property type="entry name" value="Rieske_2"/>
    <property type="match status" value="1"/>
</dbReference>
<dbReference type="GO" id="GO:0051537">
    <property type="term" value="F:2 iron, 2 sulfur cluster binding"/>
    <property type="evidence" value="ECO:0007669"/>
    <property type="project" value="InterPro"/>
</dbReference>
<dbReference type="InterPro" id="IPR017881">
    <property type="entry name" value="NirD"/>
</dbReference>
<organism evidence="4 5">
    <name type="scientific">Bowmanella dokdonensis</name>
    <dbReference type="NCBI Taxonomy" id="751969"/>
    <lineage>
        <taxon>Bacteria</taxon>
        <taxon>Pseudomonadati</taxon>
        <taxon>Pseudomonadota</taxon>
        <taxon>Gammaproteobacteria</taxon>
        <taxon>Alteromonadales</taxon>
        <taxon>Alteromonadaceae</taxon>
        <taxon>Bowmanella</taxon>
    </lineage>
</organism>
<dbReference type="Proteomes" id="UP000664654">
    <property type="component" value="Unassembled WGS sequence"/>
</dbReference>
<comment type="caution">
    <text evidence="4">The sequence shown here is derived from an EMBL/GenBank/DDBJ whole genome shotgun (WGS) entry which is preliminary data.</text>
</comment>
<reference evidence="4" key="1">
    <citation type="submission" date="2021-03" db="EMBL/GenBank/DDBJ databases">
        <title>novel species isolated from a fishpond in China.</title>
        <authorList>
            <person name="Lu H."/>
            <person name="Cai Z."/>
        </authorList>
    </citation>
    <scope>NUCLEOTIDE SEQUENCE</scope>
    <source>
        <strain evidence="4">JCM 30855</strain>
    </source>
</reference>
<dbReference type="GO" id="GO:0042128">
    <property type="term" value="P:nitrate assimilation"/>
    <property type="evidence" value="ECO:0007669"/>
    <property type="project" value="UniProtKB-KW"/>
</dbReference>
<keyword evidence="1" id="KW-0560">Oxidoreductase</keyword>
<evidence type="ECO:0000313" key="4">
    <source>
        <dbReference type="EMBL" id="MBN7827270.1"/>
    </source>
</evidence>
<evidence type="ECO:0000256" key="2">
    <source>
        <dbReference type="ARBA" id="ARBA00023063"/>
    </source>
</evidence>
<dbReference type="InterPro" id="IPR036922">
    <property type="entry name" value="Rieske_2Fe-2S_sf"/>
</dbReference>
<dbReference type="PANTHER" id="PTHR40562:SF1">
    <property type="entry name" value="NITRITE REDUCTASE (NADH) SMALL SUBUNIT"/>
    <property type="match status" value="1"/>
</dbReference>
<dbReference type="AlphaFoldDB" id="A0A939DR57"/>
<evidence type="ECO:0000256" key="1">
    <source>
        <dbReference type="ARBA" id="ARBA00023002"/>
    </source>
</evidence>
<gene>
    <name evidence="4" type="primary">nirD</name>
    <name evidence="4" type="ORF">J0A66_18705</name>
</gene>
<dbReference type="EMBL" id="JAFKCV010000015">
    <property type="protein sequence ID" value="MBN7827270.1"/>
    <property type="molecule type" value="Genomic_DNA"/>
</dbReference>
<dbReference type="InterPro" id="IPR012748">
    <property type="entry name" value="Rieske-like_NirD"/>
</dbReference>
<sequence>MQWNSLCKISDLIDNSGVCAYLEEEEGTGRQLALFKLVLADGGQKLFAIDNWDPIGQANVLSRGIAGSIQGEPVVASPLYKQRFSLVTGRCLDDDSVRVPVYPVRLHEGAVQVANVQLAELEEAC</sequence>
<feature type="domain" description="Rieske-like [2Fe-2S]" evidence="3">
    <location>
        <begin position="2"/>
        <end position="114"/>
    </location>
</feature>
<dbReference type="PROSITE" id="PS51300">
    <property type="entry name" value="NIRD"/>
    <property type="match status" value="1"/>
</dbReference>
<dbReference type="NCBIfam" id="TIGR02378">
    <property type="entry name" value="nirD_assim_sml"/>
    <property type="match status" value="1"/>
</dbReference>